<dbReference type="SUPFAM" id="SSF52540">
    <property type="entry name" value="P-loop containing nucleoside triphosphate hydrolases"/>
    <property type="match status" value="1"/>
</dbReference>
<feature type="domain" description="ABC transporter" evidence="5">
    <location>
        <begin position="4"/>
        <end position="229"/>
    </location>
</feature>
<evidence type="ECO:0000259" key="5">
    <source>
        <dbReference type="PROSITE" id="PS50893"/>
    </source>
</evidence>
<dbReference type="GO" id="GO:0005524">
    <property type="term" value="F:ATP binding"/>
    <property type="evidence" value="ECO:0007669"/>
    <property type="project" value="UniProtKB-KW"/>
</dbReference>
<dbReference type="Pfam" id="PF00005">
    <property type="entry name" value="ABC_tran"/>
    <property type="match status" value="1"/>
</dbReference>
<reference evidence="6" key="1">
    <citation type="submission" date="2019-08" db="EMBL/GenBank/DDBJ databases">
        <authorList>
            <person name="Kucharzyk K."/>
            <person name="Murdoch R.W."/>
            <person name="Higgins S."/>
            <person name="Loffler F."/>
        </authorList>
    </citation>
    <scope>NUCLEOTIDE SEQUENCE</scope>
</reference>
<dbReference type="InterPro" id="IPR027417">
    <property type="entry name" value="P-loop_NTPase"/>
</dbReference>
<dbReference type="InterPro" id="IPR003593">
    <property type="entry name" value="AAA+_ATPase"/>
</dbReference>
<dbReference type="PROSITE" id="PS50893">
    <property type="entry name" value="ABC_TRANSPORTER_2"/>
    <property type="match status" value="1"/>
</dbReference>
<dbReference type="AlphaFoldDB" id="A0A645BNP0"/>
<evidence type="ECO:0000313" key="6">
    <source>
        <dbReference type="EMBL" id="MPM66857.1"/>
    </source>
</evidence>
<dbReference type="Gene3D" id="3.40.50.300">
    <property type="entry name" value="P-loop containing nucleotide triphosphate hydrolases"/>
    <property type="match status" value="1"/>
</dbReference>
<dbReference type="GO" id="GO:0016887">
    <property type="term" value="F:ATP hydrolysis activity"/>
    <property type="evidence" value="ECO:0007669"/>
    <property type="project" value="InterPro"/>
</dbReference>
<evidence type="ECO:0000256" key="3">
    <source>
        <dbReference type="ARBA" id="ARBA00022741"/>
    </source>
</evidence>
<dbReference type="CDD" id="cd03230">
    <property type="entry name" value="ABC_DR_subfamily_A"/>
    <property type="match status" value="1"/>
</dbReference>
<proteinExistence type="inferred from homology"/>
<dbReference type="PANTHER" id="PTHR42711:SF5">
    <property type="entry name" value="ABC TRANSPORTER ATP-BINDING PROTEIN NATA"/>
    <property type="match status" value="1"/>
</dbReference>
<comment type="caution">
    <text evidence="6">The sequence shown here is derived from an EMBL/GenBank/DDBJ whole genome shotgun (WGS) entry which is preliminary data.</text>
</comment>
<comment type="similarity">
    <text evidence="1">Belongs to the ABC transporter superfamily.</text>
</comment>
<dbReference type="SMART" id="SM00382">
    <property type="entry name" value="AAA"/>
    <property type="match status" value="1"/>
</dbReference>
<gene>
    <name evidence="6" type="primary">btuD_244</name>
    <name evidence="6" type="ORF">SDC9_113769</name>
</gene>
<organism evidence="6">
    <name type="scientific">bioreactor metagenome</name>
    <dbReference type="NCBI Taxonomy" id="1076179"/>
    <lineage>
        <taxon>unclassified sequences</taxon>
        <taxon>metagenomes</taxon>
        <taxon>ecological metagenomes</taxon>
    </lineage>
</organism>
<evidence type="ECO:0000256" key="2">
    <source>
        <dbReference type="ARBA" id="ARBA00022448"/>
    </source>
</evidence>
<evidence type="ECO:0000256" key="4">
    <source>
        <dbReference type="ARBA" id="ARBA00022840"/>
    </source>
</evidence>
<dbReference type="InterPro" id="IPR003439">
    <property type="entry name" value="ABC_transporter-like_ATP-bd"/>
</dbReference>
<dbReference type="EMBL" id="VSSQ01021341">
    <property type="protein sequence ID" value="MPM66857.1"/>
    <property type="molecule type" value="Genomic_DNA"/>
</dbReference>
<keyword evidence="2" id="KW-0813">Transport</keyword>
<keyword evidence="4 6" id="KW-0067">ATP-binding</keyword>
<evidence type="ECO:0000256" key="1">
    <source>
        <dbReference type="ARBA" id="ARBA00005417"/>
    </source>
</evidence>
<keyword evidence="3" id="KW-0547">Nucleotide-binding</keyword>
<dbReference type="PANTHER" id="PTHR42711">
    <property type="entry name" value="ABC TRANSPORTER ATP-BINDING PROTEIN"/>
    <property type="match status" value="1"/>
</dbReference>
<protein>
    <submittedName>
        <fullName evidence="6">Vitamin B12 import ATP-binding protein BtuD</fullName>
    </submittedName>
</protein>
<sequence length="295" mass="32357">MAEIAFRSVSKIYEEEEGLFDFSVDIANGESFGLLGPTGSGKSTALSLLMGFIRPDEGEVTIGGLDCFSKRHVIAGRVGYLPKDAALPRRTTGEEFINLMARARGGVGKSRTRDLMERLNLNPLGDYSFMPLQERRKTLLLLALMHGPEILLLDDPCAGLDPNVQIAVIDLINEERGKGKTIVMTSHNFEQGQRCGDRAGIIRKGRLVTIQSAQALAVTRQKVYHITVENLQQASAFAQEWDTGAELLRNRVIVAVPASPQALINTLSKYKVLDLVGGREELEDSFLRSFGGDLL</sequence>
<accession>A0A645BNP0</accession>
<name>A0A645BNP0_9ZZZZ</name>
<dbReference type="InterPro" id="IPR050763">
    <property type="entry name" value="ABC_transporter_ATP-binding"/>
</dbReference>